<keyword evidence="2" id="KW-1185">Reference proteome</keyword>
<sequence length="93" mass="10537">MRKESGVRSDIFQMFPINTYEVSRSRKSCSSRISNSSNKHLARKRSEKSYVTAEASVFEFMKGYGPNMPPSVEARELKNSTPNTCLLSPTKQL</sequence>
<proteinExistence type="predicted"/>
<dbReference type="Proteomes" id="UP001055439">
    <property type="component" value="Chromosome 6"/>
</dbReference>
<accession>A0A9E7G980</accession>
<protein>
    <submittedName>
        <fullName evidence="1">Uncharacterized protein</fullName>
    </submittedName>
</protein>
<dbReference type="EMBL" id="CP097508">
    <property type="protein sequence ID" value="URE08938.1"/>
    <property type="molecule type" value="Genomic_DNA"/>
</dbReference>
<dbReference type="AlphaFoldDB" id="A0A9E7G980"/>
<gene>
    <name evidence="1" type="ORF">MUK42_05463</name>
</gene>
<evidence type="ECO:0000313" key="2">
    <source>
        <dbReference type="Proteomes" id="UP001055439"/>
    </source>
</evidence>
<name>A0A9E7G980_9LILI</name>
<evidence type="ECO:0000313" key="1">
    <source>
        <dbReference type="EMBL" id="URE08938.1"/>
    </source>
</evidence>
<organism evidence="1 2">
    <name type="scientific">Musa troglodytarum</name>
    <name type="common">fe'i banana</name>
    <dbReference type="NCBI Taxonomy" id="320322"/>
    <lineage>
        <taxon>Eukaryota</taxon>
        <taxon>Viridiplantae</taxon>
        <taxon>Streptophyta</taxon>
        <taxon>Embryophyta</taxon>
        <taxon>Tracheophyta</taxon>
        <taxon>Spermatophyta</taxon>
        <taxon>Magnoliopsida</taxon>
        <taxon>Liliopsida</taxon>
        <taxon>Zingiberales</taxon>
        <taxon>Musaceae</taxon>
        <taxon>Musa</taxon>
    </lineage>
</organism>
<reference evidence="1" key="1">
    <citation type="submission" date="2022-05" db="EMBL/GenBank/DDBJ databases">
        <title>The Musa troglodytarum L. genome provides insights into the mechanism of non-climacteric behaviour and enrichment of carotenoids.</title>
        <authorList>
            <person name="Wang J."/>
        </authorList>
    </citation>
    <scope>NUCLEOTIDE SEQUENCE</scope>
    <source>
        <tissue evidence="1">Leaf</tissue>
    </source>
</reference>